<dbReference type="OrthoDB" id="161120at2759"/>
<accession>A0A8K1C8H4</accession>
<evidence type="ECO:0000313" key="3">
    <source>
        <dbReference type="Proteomes" id="UP000794436"/>
    </source>
</evidence>
<gene>
    <name evidence="2" type="ORF">Poli38472_011808</name>
</gene>
<feature type="compositionally biased region" description="Basic and acidic residues" evidence="1">
    <location>
        <begin position="220"/>
        <end position="229"/>
    </location>
</feature>
<sequence length="263" mass="29907">MTTLSTTSTTSVFQRNVRCLLVGEDLDVTMGCFSLPIDEYQSVEELQQEVLRHVPSTAQDRLTPGVQLFKGFDLYYQKNKVMDRGLEPQDTSAGTTEPNWMITPTKPKRGAGTTDVDVTISDLLKTITPEKVATKYFQRKYAMRRRDSVHSYLARGHKCDQSRIDVLVSVPKIQFSEDLADTNEDDEYEGVEHALDFDSMSEAETESSEMTESPRKRRRQDPVLKEADQIKQASPSKWQRAPCGRVVSVESLRVRCPCKRCLE</sequence>
<protein>
    <submittedName>
        <fullName evidence="2">Uncharacterized protein</fullName>
    </submittedName>
</protein>
<evidence type="ECO:0000313" key="2">
    <source>
        <dbReference type="EMBL" id="TMW58220.1"/>
    </source>
</evidence>
<feature type="region of interest" description="Disordered" evidence="1">
    <location>
        <begin position="194"/>
        <end position="240"/>
    </location>
</feature>
<dbReference type="AlphaFoldDB" id="A0A8K1C8H4"/>
<evidence type="ECO:0000256" key="1">
    <source>
        <dbReference type="SAM" id="MobiDB-lite"/>
    </source>
</evidence>
<name>A0A8K1C8H4_PYTOL</name>
<feature type="compositionally biased region" description="Acidic residues" evidence="1">
    <location>
        <begin position="199"/>
        <end position="209"/>
    </location>
</feature>
<dbReference type="EMBL" id="SPLM01000112">
    <property type="protein sequence ID" value="TMW58220.1"/>
    <property type="molecule type" value="Genomic_DNA"/>
</dbReference>
<keyword evidence="3" id="KW-1185">Reference proteome</keyword>
<feature type="region of interest" description="Disordered" evidence="1">
    <location>
        <begin position="87"/>
        <end position="113"/>
    </location>
</feature>
<feature type="compositionally biased region" description="Polar residues" evidence="1">
    <location>
        <begin position="89"/>
        <end position="98"/>
    </location>
</feature>
<reference evidence="2" key="1">
    <citation type="submission" date="2019-03" db="EMBL/GenBank/DDBJ databases">
        <title>Long read genome sequence of the mycoparasitic Pythium oligandrum ATCC 38472 isolated from sugarbeet rhizosphere.</title>
        <authorList>
            <person name="Gaulin E."/>
        </authorList>
    </citation>
    <scope>NUCLEOTIDE SEQUENCE</scope>
    <source>
        <strain evidence="2">ATCC 38472_TT</strain>
    </source>
</reference>
<organism evidence="2 3">
    <name type="scientific">Pythium oligandrum</name>
    <name type="common">Mycoparasitic fungus</name>
    <dbReference type="NCBI Taxonomy" id="41045"/>
    <lineage>
        <taxon>Eukaryota</taxon>
        <taxon>Sar</taxon>
        <taxon>Stramenopiles</taxon>
        <taxon>Oomycota</taxon>
        <taxon>Peronosporomycetes</taxon>
        <taxon>Pythiales</taxon>
        <taxon>Pythiaceae</taxon>
        <taxon>Pythium</taxon>
    </lineage>
</organism>
<comment type="caution">
    <text evidence="2">The sequence shown here is derived from an EMBL/GenBank/DDBJ whole genome shotgun (WGS) entry which is preliminary data.</text>
</comment>
<proteinExistence type="predicted"/>
<dbReference type="Proteomes" id="UP000794436">
    <property type="component" value="Unassembled WGS sequence"/>
</dbReference>